<dbReference type="AlphaFoldDB" id="A0A6G1BSZ8"/>
<accession>A0A6G1BSZ8</accession>
<sequence>MGGDERKGGNGEVSSPEISPSATSHESERVLSAKASDHGWASGQSSSGWLAQEVHGPAAEQPSHGEGLNPPSPNKPYGYHIGDLFPKEGGWGGGQGDQQLDLHQERWQQEVDHHQQQENRQGRSGSKNRALDGKTSTRREGAQLSNSSIKLVFSKSELVKRSQKVIVKQLQ</sequence>
<feature type="compositionally biased region" description="Polar residues" evidence="1">
    <location>
        <begin position="12"/>
        <end position="24"/>
    </location>
</feature>
<gene>
    <name evidence="2" type="ORF">E2562_009399</name>
</gene>
<dbReference type="Proteomes" id="UP000479710">
    <property type="component" value="Unassembled WGS sequence"/>
</dbReference>
<organism evidence="2 3">
    <name type="scientific">Oryza meyeriana var. granulata</name>
    <dbReference type="NCBI Taxonomy" id="110450"/>
    <lineage>
        <taxon>Eukaryota</taxon>
        <taxon>Viridiplantae</taxon>
        <taxon>Streptophyta</taxon>
        <taxon>Embryophyta</taxon>
        <taxon>Tracheophyta</taxon>
        <taxon>Spermatophyta</taxon>
        <taxon>Magnoliopsida</taxon>
        <taxon>Liliopsida</taxon>
        <taxon>Poales</taxon>
        <taxon>Poaceae</taxon>
        <taxon>BOP clade</taxon>
        <taxon>Oryzoideae</taxon>
        <taxon>Oryzeae</taxon>
        <taxon>Oryzinae</taxon>
        <taxon>Oryza</taxon>
        <taxon>Oryza meyeriana</taxon>
    </lineage>
</organism>
<feature type="compositionally biased region" description="Basic and acidic residues" evidence="1">
    <location>
        <begin position="25"/>
        <end position="37"/>
    </location>
</feature>
<evidence type="ECO:0000313" key="3">
    <source>
        <dbReference type="Proteomes" id="UP000479710"/>
    </source>
</evidence>
<evidence type="ECO:0000313" key="2">
    <source>
        <dbReference type="EMBL" id="KAF0891218.1"/>
    </source>
</evidence>
<keyword evidence="3" id="KW-1185">Reference proteome</keyword>
<protein>
    <submittedName>
        <fullName evidence="2">Uncharacterized protein</fullName>
    </submittedName>
</protein>
<comment type="caution">
    <text evidence="2">The sequence shown here is derived from an EMBL/GenBank/DDBJ whole genome shotgun (WGS) entry which is preliminary data.</text>
</comment>
<reference evidence="2 3" key="1">
    <citation type="submission" date="2019-11" db="EMBL/GenBank/DDBJ databases">
        <title>Whole genome sequence of Oryza granulata.</title>
        <authorList>
            <person name="Li W."/>
        </authorList>
    </citation>
    <scope>NUCLEOTIDE SEQUENCE [LARGE SCALE GENOMIC DNA]</scope>
    <source>
        <strain evidence="3">cv. Menghai</strain>
        <tissue evidence="2">Leaf</tissue>
    </source>
</reference>
<dbReference type="EMBL" id="SPHZ02000011">
    <property type="protein sequence ID" value="KAF0891218.1"/>
    <property type="molecule type" value="Genomic_DNA"/>
</dbReference>
<name>A0A6G1BSZ8_9ORYZ</name>
<feature type="compositionally biased region" description="Basic and acidic residues" evidence="1">
    <location>
        <begin position="100"/>
        <end position="121"/>
    </location>
</feature>
<feature type="region of interest" description="Disordered" evidence="1">
    <location>
        <begin position="1"/>
        <end position="147"/>
    </location>
</feature>
<proteinExistence type="predicted"/>
<evidence type="ECO:0000256" key="1">
    <source>
        <dbReference type="SAM" id="MobiDB-lite"/>
    </source>
</evidence>
<feature type="compositionally biased region" description="Basic and acidic residues" evidence="1">
    <location>
        <begin position="129"/>
        <end position="141"/>
    </location>
</feature>